<dbReference type="RefSeq" id="WP_201662924.1">
    <property type="nucleotide sequence ID" value="NZ_JAEQNC010000013.1"/>
</dbReference>
<dbReference type="AlphaFoldDB" id="A0A936YPR6"/>
<dbReference type="EMBL" id="JAEQNC010000013">
    <property type="protein sequence ID" value="MBL0374458.1"/>
    <property type="molecule type" value="Genomic_DNA"/>
</dbReference>
<comment type="caution">
    <text evidence="3">The sequence shown here is derived from an EMBL/GenBank/DDBJ whole genome shotgun (WGS) entry which is preliminary data.</text>
</comment>
<protein>
    <submittedName>
        <fullName evidence="3">Lysophospholipid acyltransferase family protein</fullName>
    </submittedName>
</protein>
<keyword evidence="3" id="KW-0808">Transferase</keyword>
<feature type="domain" description="DUF374" evidence="2">
    <location>
        <begin position="67"/>
        <end position="130"/>
    </location>
</feature>
<keyword evidence="1" id="KW-0472">Membrane</keyword>
<proteinExistence type="predicted"/>
<dbReference type="CDD" id="cd07983">
    <property type="entry name" value="LPLAT_DUF374-like"/>
    <property type="match status" value="1"/>
</dbReference>
<dbReference type="InterPro" id="IPR007172">
    <property type="entry name" value="DUF374"/>
</dbReference>
<feature type="transmembrane region" description="Helical" evidence="1">
    <location>
        <begin position="33"/>
        <end position="52"/>
    </location>
</feature>
<keyword evidence="1" id="KW-0812">Transmembrane</keyword>
<feature type="transmembrane region" description="Helical" evidence="1">
    <location>
        <begin position="9"/>
        <end position="27"/>
    </location>
</feature>
<evidence type="ECO:0000256" key="1">
    <source>
        <dbReference type="SAM" id="Phobius"/>
    </source>
</evidence>
<organism evidence="3 4">
    <name type="scientific">Rhizobium setariae</name>
    <dbReference type="NCBI Taxonomy" id="2801340"/>
    <lineage>
        <taxon>Bacteria</taxon>
        <taxon>Pseudomonadati</taxon>
        <taxon>Pseudomonadota</taxon>
        <taxon>Alphaproteobacteria</taxon>
        <taxon>Hyphomicrobiales</taxon>
        <taxon>Rhizobiaceae</taxon>
        <taxon>Rhizobium/Agrobacterium group</taxon>
        <taxon>Rhizobium</taxon>
    </lineage>
</organism>
<keyword evidence="1" id="KW-1133">Transmembrane helix</keyword>
<gene>
    <name evidence="3" type="ORF">JJB09_20810</name>
</gene>
<name>A0A936YPR6_9HYPH</name>
<evidence type="ECO:0000313" key="4">
    <source>
        <dbReference type="Proteomes" id="UP000633219"/>
    </source>
</evidence>
<evidence type="ECO:0000313" key="3">
    <source>
        <dbReference type="EMBL" id="MBL0374458.1"/>
    </source>
</evidence>
<reference evidence="3" key="1">
    <citation type="submission" date="2021-01" db="EMBL/GenBank/DDBJ databases">
        <title>Rhizobium sp. strain KVB221 16S ribosomal RNA gene Genome sequencing and assembly.</title>
        <authorList>
            <person name="Kang M."/>
        </authorList>
    </citation>
    <scope>NUCLEOTIDE SEQUENCE</scope>
    <source>
        <strain evidence="3">KVB221</strain>
    </source>
</reference>
<keyword evidence="4" id="KW-1185">Reference proteome</keyword>
<evidence type="ECO:0000259" key="2">
    <source>
        <dbReference type="Pfam" id="PF04028"/>
    </source>
</evidence>
<keyword evidence="3" id="KW-0012">Acyltransferase</keyword>
<sequence>MKKLFHHPLTVRALAALIAGYMYLVFATSRVHVITPLPAVFLTGPVVLASWHQQILMIPVMRRSNPGRLLALISDSRAGTFIRTVAAWFGIGAVAGSPTRGGIAGARLLIKAAREGHALYITPDGSRGPACEAKEGATEIARLTRLPLIPCAAWPSRGKCFNTWDKFRFPYPFSTIRVAYGDPLEDLTPSDLSVALNKLTAQVQGNSAPLATPL</sequence>
<dbReference type="Proteomes" id="UP000633219">
    <property type="component" value="Unassembled WGS sequence"/>
</dbReference>
<accession>A0A936YPR6</accession>
<dbReference type="GO" id="GO:0016746">
    <property type="term" value="F:acyltransferase activity"/>
    <property type="evidence" value="ECO:0007669"/>
    <property type="project" value="UniProtKB-KW"/>
</dbReference>
<dbReference type="Pfam" id="PF04028">
    <property type="entry name" value="DUF374"/>
    <property type="match status" value="1"/>
</dbReference>